<keyword evidence="2 9" id="KW-0813">Transport</keyword>
<feature type="compositionally biased region" description="Basic and acidic residues" evidence="10">
    <location>
        <begin position="655"/>
        <end position="667"/>
    </location>
</feature>
<feature type="transmembrane region" description="Helical" evidence="9">
    <location>
        <begin position="208"/>
        <end position="231"/>
    </location>
</feature>
<dbReference type="GO" id="GO:0034220">
    <property type="term" value="P:monoatomic ion transmembrane transport"/>
    <property type="evidence" value="ECO:0007669"/>
    <property type="project" value="UniProtKB-KW"/>
</dbReference>
<evidence type="ECO:0000256" key="5">
    <source>
        <dbReference type="ARBA" id="ARBA00022989"/>
    </source>
</evidence>
<keyword evidence="3" id="KW-1003">Cell membrane</keyword>
<protein>
    <recommendedName>
        <fullName evidence="9">Innexin</fullName>
    </recommendedName>
</protein>
<sequence>MDKLVMKFVGVLIGNQIKGDDFVDRLYYHVTSAALLLLAAGTGYEVYSGDPIECSMLNQVTNSNSKNVNTNTHNNEDSINSYCLARQLHRPDALQDATAAYLIDFGTAFFKWAPFVFIFQAFMFKLPNVLWKHLSANSTKELGRIRDLIEDARALEDDKAKRHKMDEVVVYFETWVTGYKSYSKNWIKGMLAVFFCCGKNSGSYLSSLYISVKILNLLVVFLCSGLLIGFFDGEFWKYGLTAVEKVYTTGDWEDSINFPKKLICDFDIPKNASVGTKLPEITNLSPSSVLKIIPANQIRQAECTMSINFLLEKVFLLEWFWLILLGWLTIFNMFTWIGKIKQPLSTVFFTRDYMATIDSLPSAEDGSTSLEADETASSEQVTSLQKSFVNEYLRSDGVFLLRVLEVNSGRAIVGELVISLWKRYKKIQHFHASRLSLDRESLDNSVGSSNNNNNNNKRSSFWKRLSLGKFLPKPGVNSAKDLIPQSELGDAIKKNDNAPFPNDSADGSTLNTASCSLNQCEGEKQDGQCDEEICLDSPEASDTQSKPTTSEEGPQTPNLPRSEGTGLGEDRPSSDSTKTLEECESPKPSFDTSSSNQEPDEIQPGQSSDTASTYSDPKEDADTTDSIPDTYPEIPELEKDEDISLENPEGLAAEGDEHSKTQTEGDVLKSNTLNFY</sequence>
<dbReference type="PANTHER" id="PTHR11893">
    <property type="entry name" value="INNEXIN"/>
    <property type="match status" value="1"/>
</dbReference>
<feature type="compositionally biased region" description="Polar residues" evidence="10">
    <location>
        <begin position="540"/>
        <end position="559"/>
    </location>
</feature>
<dbReference type="PANTHER" id="PTHR11893:SF36">
    <property type="entry name" value="INNEXIN-5"/>
    <property type="match status" value="1"/>
</dbReference>
<evidence type="ECO:0000256" key="2">
    <source>
        <dbReference type="ARBA" id="ARBA00022448"/>
    </source>
</evidence>
<dbReference type="InterPro" id="IPR000990">
    <property type="entry name" value="Innexin"/>
</dbReference>
<keyword evidence="5 9" id="KW-1133">Transmembrane helix</keyword>
<dbReference type="Proteomes" id="UP000762676">
    <property type="component" value="Unassembled WGS sequence"/>
</dbReference>
<evidence type="ECO:0000256" key="8">
    <source>
        <dbReference type="ARBA" id="ARBA00023303"/>
    </source>
</evidence>
<evidence type="ECO:0000256" key="3">
    <source>
        <dbReference type="ARBA" id="ARBA00022475"/>
    </source>
</evidence>
<evidence type="ECO:0000256" key="6">
    <source>
        <dbReference type="ARBA" id="ARBA00023065"/>
    </source>
</evidence>
<evidence type="ECO:0000256" key="1">
    <source>
        <dbReference type="ARBA" id="ARBA00004651"/>
    </source>
</evidence>
<keyword evidence="8 9" id="KW-0407">Ion channel</keyword>
<comment type="subcellular location">
    <subcellularLocation>
        <location evidence="1 9">Cell membrane</location>
        <topology evidence="1 9">Multi-pass membrane protein</topology>
    </subcellularLocation>
</comment>
<organism evidence="11 12">
    <name type="scientific">Elysia marginata</name>
    <dbReference type="NCBI Taxonomy" id="1093978"/>
    <lineage>
        <taxon>Eukaryota</taxon>
        <taxon>Metazoa</taxon>
        <taxon>Spiralia</taxon>
        <taxon>Lophotrochozoa</taxon>
        <taxon>Mollusca</taxon>
        <taxon>Gastropoda</taxon>
        <taxon>Heterobranchia</taxon>
        <taxon>Euthyneura</taxon>
        <taxon>Panpulmonata</taxon>
        <taxon>Sacoglossa</taxon>
        <taxon>Placobranchoidea</taxon>
        <taxon>Plakobranchidae</taxon>
        <taxon>Elysia</taxon>
    </lineage>
</organism>
<dbReference type="GO" id="GO:0005243">
    <property type="term" value="F:gap junction channel activity"/>
    <property type="evidence" value="ECO:0007669"/>
    <property type="project" value="TreeGrafter"/>
</dbReference>
<feature type="compositionally biased region" description="Polar residues" evidence="10">
    <location>
        <begin position="604"/>
        <end position="615"/>
    </location>
</feature>
<name>A0AAV4ETX5_9GAST</name>
<gene>
    <name evidence="9" type="primary">inx</name>
    <name evidence="11" type="ORF">ElyMa_005500600</name>
</gene>
<reference evidence="11 12" key="1">
    <citation type="journal article" date="2021" name="Elife">
        <title>Chloroplast acquisition without the gene transfer in kleptoplastic sea slugs, Plakobranchus ocellatus.</title>
        <authorList>
            <person name="Maeda T."/>
            <person name="Takahashi S."/>
            <person name="Yoshida T."/>
            <person name="Shimamura S."/>
            <person name="Takaki Y."/>
            <person name="Nagai Y."/>
            <person name="Toyoda A."/>
            <person name="Suzuki Y."/>
            <person name="Arimoto A."/>
            <person name="Ishii H."/>
            <person name="Satoh N."/>
            <person name="Nishiyama T."/>
            <person name="Hasebe M."/>
            <person name="Maruyama T."/>
            <person name="Minagawa J."/>
            <person name="Obokata J."/>
            <person name="Shigenobu S."/>
        </authorList>
    </citation>
    <scope>NUCLEOTIDE SEQUENCE [LARGE SCALE GENOMIC DNA]</scope>
</reference>
<keyword evidence="6 9" id="KW-0406">Ion transport</keyword>
<comment type="similarity">
    <text evidence="9">Belongs to the pannexin family.</text>
</comment>
<comment type="caution">
    <text evidence="9">Lacks conserved residue(s) required for the propagation of feature annotation.</text>
</comment>
<dbReference type="EMBL" id="BMAT01010978">
    <property type="protein sequence ID" value="GFR64219.1"/>
    <property type="molecule type" value="Genomic_DNA"/>
</dbReference>
<dbReference type="PRINTS" id="PR01262">
    <property type="entry name" value="INNEXIN"/>
</dbReference>
<accession>A0AAV4ETX5</accession>
<dbReference type="GO" id="GO:0005886">
    <property type="term" value="C:plasma membrane"/>
    <property type="evidence" value="ECO:0007669"/>
    <property type="project" value="UniProtKB-SubCell"/>
</dbReference>
<evidence type="ECO:0000313" key="11">
    <source>
        <dbReference type="EMBL" id="GFR64219.1"/>
    </source>
</evidence>
<proteinExistence type="inferred from homology"/>
<comment type="caution">
    <text evidence="11">The sequence shown here is derived from an EMBL/GenBank/DDBJ whole genome shotgun (WGS) entry which is preliminary data.</text>
</comment>
<keyword evidence="4 9" id="KW-0812">Transmembrane</keyword>
<keyword evidence="7 9" id="KW-0472">Membrane</keyword>
<evidence type="ECO:0000256" key="9">
    <source>
        <dbReference type="RuleBase" id="RU010713"/>
    </source>
</evidence>
<evidence type="ECO:0000256" key="10">
    <source>
        <dbReference type="SAM" id="MobiDB-lite"/>
    </source>
</evidence>
<evidence type="ECO:0000313" key="12">
    <source>
        <dbReference type="Proteomes" id="UP000762676"/>
    </source>
</evidence>
<feature type="compositionally biased region" description="Basic and acidic residues" evidence="10">
    <location>
        <begin position="568"/>
        <end position="585"/>
    </location>
</feature>
<dbReference type="Pfam" id="PF00876">
    <property type="entry name" value="Innexin"/>
    <property type="match status" value="1"/>
</dbReference>
<dbReference type="PROSITE" id="PS51013">
    <property type="entry name" value="PANNEXIN"/>
    <property type="match status" value="1"/>
</dbReference>
<comment type="function">
    <text evidence="9">Structural component of the gap junctions.</text>
</comment>
<feature type="transmembrane region" description="Helical" evidence="9">
    <location>
        <begin position="319"/>
        <end position="337"/>
    </location>
</feature>
<keyword evidence="12" id="KW-1185">Reference proteome</keyword>
<evidence type="ECO:0000256" key="7">
    <source>
        <dbReference type="ARBA" id="ARBA00023136"/>
    </source>
</evidence>
<feature type="region of interest" description="Disordered" evidence="10">
    <location>
        <begin position="538"/>
        <end position="676"/>
    </location>
</feature>
<dbReference type="AlphaFoldDB" id="A0AAV4ETX5"/>
<dbReference type="GO" id="GO:0005921">
    <property type="term" value="C:gap junction"/>
    <property type="evidence" value="ECO:0007669"/>
    <property type="project" value="UniProtKB-UniRule"/>
</dbReference>
<evidence type="ECO:0000256" key="4">
    <source>
        <dbReference type="ARBA" id="ARBA00022692"/>
    </source>
</evidence>